<protein>
    <submittedName>
        <fullName evidence="2">Uncharacterized protein</fullName>
    </submittedName>
</protein>
<dbReference type="OrthoDB" id="6616876at2759"/>
<reference evidence="2" key="1">
    <citation type="submission" date="2022-01" db="EMBL/GenBank/DDBJ databases">
        <authorList>
            <person name="King R."/>
        </authorList>
    </citation>
    <scope>NUCLEOTIDE SEQUENCE</scope>
</reference>
<proteinExistence type="predicted"/>
<gene>
    <name evidence="2" type="ORF">NEZAVI_LOCUS14713</name>
</gene>
<feature type="compositionally biased region" description="Polar residues" evidence="1">
    <location>
        <begin position="115"/>
        <end position="128"/>
    </location>
</feature>
<dbReference type="Proteomes" id="UP001152798">
    <property type="component" value="Chromosome 7"/>
</dbReference>
<name>A0A9P0HPZ6_NEZVI</name>
<feature type="compositionally biased region" description="Polar residues" evidence="1">
    <location>
        <begin position="1"/>
        <end position="12"/>
    </location>
</feature>
<keyword evidence="3" id="KW-1185">Reference proteome</keyword>
<organism evidence="2 3">
    <name type="scientific">Nezara viridula</name>
    <name type="common">Southern green stink bug</name>
    <name type="synonym">Cimex viridulus</name>
    <dbReference type="NCBI Taxonomy" id="85310"/>
    <lineage>
        <taxon>Eukaryota</taxon>
        <taxon>Metazoa</taxon>
        <taxon>Ecdysozoa</taxon>
        <taxon>Arthropoda</taxon>
        <taxon>Hexapoda</taxon>
        <taxon>Insecta</taxon>
        <taxon>Pterygota</taxon>
        <taxon>Neoptera</taxon>
        <taxon>Paraneoptera</taxon>
        <taxon>Hemiptera</taxon>
        <taxon>Heteroptera</taxon>
        <taxon>Panheteroptera</taxon>
        <taxon>Pentatomomorpha</taxon>
        <taxon>Pentatomoidea</taxon>
        <taxon>Pentatomidae</taxon>
        <taxon>Pentatominae</taxon>
        <taxon>Nezara</taxon>
    </lineage>
</organism>
<feature type="region of interest" description="Disordered" evidence="1">
    <location>
        <begin position="1"/>
        <end position="84"/>
    </location>
</feature>
<evidence type="ECO:0000313" key="2">
    <source>
        <dbReference type="EMBL" id="CAH1406873.1"/>
    </source>
</evidence>
<dbReference type="Pfam" id="PF15502">
    <property type="entry name" value="MPLKIP"/>
    <property type="match status" value="1"/>
</dbReference>
<sequence>MSYTSPNYSYKTSPHFRYSDGFKPPYISPPNNGQAFSPYSYSSPKQSNRGGRMRYFNSSSPYKHNRNNRDTYHKNNRRSNEYSIPASAYYHPSMLENPWEELEKEWQEKKESELTSKNSEPSGDTSPK</sequence>
<feature type="region of interest" description="Disordered" evidence="1">
    <location>
        <begin position="101"/>
        <end position="128"/>
    </location>
</feature>
<feature type="compositionally biased region" description="Basic and acidic residues" evidence="1">
    <location>
        <begin position="104"/>
        <end position="114"/>
    </location>
</feature>
<evidence type="ECO:0000313" key="3">
    <source>
        <dbReference type="Proteomes" id="UP001152798"/>
    </source>
</evidence>
<dbReference type="EMBL" id="OV725083">
    <property type="protein sequence ID" value="CAH1406873.1"/>
    <property type="molecule type" value="Genomic_DNA"/>
</dbReference>
<accession>A0A9P0HPZ6</accession>
<feature type="compositionally biased region" description="Polar residues" evidence="1">
    <location>
        <begin position="29"/>
        <end position="49"/>
    </location>
</feature>
<dbReference type="InterPro" id="IPR028265">
    <property type="entry name" value="TTDN1/SICKLE"/>
</dbReference>
<evidence type="ECO:0000256" key="1">
    <source>
        <dbReference type="SAM" id="MobiDB-lite"/>
    </source>
</evidence>
<dbReference type="AlphaFoldDB" id="A0A9P0HPZ6"/>